<gene>
    <name evidence="1" type="ORF">FRUB_04454</name>
</gene>
<evidence type="ECO:0000313" key="1">
    <source>
        <dbReference type="EMBL" id="OWK42376.1"/>
    </source>
</evidence>
<organism evidence="1 2">
    <name type="scientific">Fimbriiglobus ruber</name>
    <dbReference type="NCBI Taxonomy" id="1908690"/>
    <lineage>
        <taxon>Bacteria</taxon>
        <taxon>Pseudomonadati</taxon>
        <taxon>Planctomycetota</taxon>
        <taxon>Planctomycetia</taxon>
        <taxon>Gemmatales</taxon>
        <taxon>Gemmataceae</taxon>
        <taxon>Fimbriiglobus</taxon>
    </lineage>
</organism>
<protein>
    <submittedName>
        <fullName evidence="1">Putative DNA methylase</fullName>
    </submittedName>
</protein>
<keyword evidence="1" id="KW-0489">Methyltransferase</keyword>
<reference evidence="2" key="1">
    <citation type="submission" date="2017-06" db="EMBL/GenBank/DDBJ databases">
        <title>Genome analysis of Fimbriiglobus ruber SP5, the first member of the order Planctomycetales with confirmed chitinolytic capability.</title>
        <authorList>
            <person name="Ravin N.V."/>
            <person name="Rakitin A.L."/>
            <person name="Ivanova A.A."/>
            <person name="Beletsky A.V."/>
            <person name="Kulichevskaya I.S."/>
            <person name="Mardanov A.V."/>
            <person name="Dedysh S.N."/>
        </authorList>
    </citation>
    <scope>NUCLEOTIDE SEQUENCE [LARGE SCALE GENOMIC DNA]</scope>
    <source>
        <strain evidence="2">SP5</strain>
    </source>
</reference>
<sequence length="59" mass="6703">MKDLLAEDKKDDGLVFDELGVDHIFIDEFQQFKNMELASKMDRVAGIQTVVRNEPSTSS</sequence>
<comment type="caution">
    <text evidence="1">The sequence shown here is derived from an EMBL/GenBank/DDBJ whole genome shotgun (WGS) entry which is preliminary data.</text>
</comment>
<dbReference type="Proteomes" id="UP000214646">
    <property type="component" value="Unassembled WGS sequence"/>
</dbReference>
<dbReference type="GO" id="GO:0008168">
    <property type="term" value="F:methyltransferase activity"/>
    <property type="evidence" value="ECO:0007669"/>
    <property type="project" value="UniProtKB-KW"/>
</dbReference>
<dbReference type="GO" id="GO:0032259">
    <property type="term" value="P:methylation"/>
    <property type="evidence" value="ECO:0007669"/>
    <property type="project" value="UniProtKB-KW"/>
</dbReference>
<dbReference type="RefSeq" id="WP_238602690.1">
    <property type="nucleotide sequence ID" value="NZ_NIDE01000005.1"/>
</dbReference>
<accession>A0A225DXE2</accession>
<keyword evidence="2" id="KW-1185">Reference proteome</keyword>
<evidence type="ECO:0000313" key="2">
    <source>
        <dbReference type="Proteomes" id="UP000214646"/>
    </source>
</evidence>
<keyword evidence="1" id="KW-0808">Transferase</keyword>
<dbReference type="EMBL" id="NIDE01000005">
    <property type="protein sequence ID" value="OWK42376.1"/>
    <property type="molecule type" value="Genomic_DNA"/>
</dbReference>
<name>A0A225DXE2_9BACT</name>
<dbReference type="AlphaFoldDB" id="A0A225DXE2"/>
<proteinExistence type="predicted"/>